<dbReference type="SUPFAM" id="SSF53474">
    <property type="entry name" value="alpha/beta-Hydrolases"/>
    <property type="match status" value="1"/>
</dbReference>
<dbReference type="EMBL" id="FOIM01000001">
    <property type="protein sequence ID" value="SET02534.1"/>
    <property type="molecule type" value="Genomic_DNA"/>
</dbReference>
<evidence type="ECO:0000259" key="1">
    <source>
        <dbReference type="Pfam" id="PF12697"/>
    </source>
</evidence>
<dbReference type="Proteomes" id="UP000198508">
    <property type="component" value="Unassembled WGS sequence"/>
</dbReference>
<name>A0A1I0B6N7_9FIRM</name>
<accession>A0A1I0B6N7</accession>
<dbReference type="InterPro" id="IPR029058">
    <property type="entry name" value="AB_hydrolase_fold"/>
</dbReference>
<dbReference type="RefSeq" id="WP_092360608.1">
    <property type="nucleotide sequence ID" value="NZ_FOIM01000001.1"/>
</dbReference>
<proteinExistence type="predicted"/>
<dbReference type="Pfam" id="PF12697">
    <property type="entry name" value="Abhydrolase_6"/>
    <property type="match status" value="1"/>
</dbReference>
<sequence>MASHLNYIGDLQKGCLTVLMIPGGMATSPAVYEGIGETLACQSAVIDWSRSPGPWDVLDIGDRTLELVKELELGPVILAGYSAGGVIAMEAAIQDRENRISGLLLSNTGPCTVGHGDPDLPKRILGHWFPTELFEPFLDRCFAFPIDPVLREKLLDYARQIPVNVVYEAAKTLREHDLRPRLGKITCPVVVAHGILDRTRTLEHVRMITDGVKDTQVHLLDGGHTIMVEDRDEWVAILNCLITQIASQTKERAYGQR</sequence>
<dbReference type="STRING" id="460384.SAMN05216313_101377"/>
<reference evidence="3" key="1">
    <citation type="submission" date="2016-10" db="EMBL/GenBank/DDBJ databases">
        <authorList>
            <person name="Varghese N."/>
            <person name="Submissions S."/>
        </authorList>
    </citation>
    <scope>NUCLEOTIDE SEQUENCE [LARGE SCALE GENOMIC DNA]</scope>
    <source>
        <strain evidence="3">NLAE-zl-G277</strain>
    </source>
</reference>
<dbReference type="AlphaFoldDB" id="A0A1I0B6N7"/>
<dbReference type="Gene3D" id="3.40.50.1820">
    <property type="entry name" value="alpha/beta hydrolase"/>
    <property type="match status" value="1"/>
</dbReference>
<evidence type="ECO:0000313" key="2">
    <source>
        <dbReference type="EMBL" id="SET02534.1"/>
    </source>
</evidence>
<protein>
    <submittedName>
        <fullName evidence="2">Pimeloyl-ACP methyl ester carboxylesterase</fullName>
    </submittedName>
</protein>
<organism evidence="2 3">
    <name type="scientific">Enterocloster lavalensis</name>
    <dbReference type="NCBI Taxonomy" id="460384"/>
    <lineage>
        <taxon>Bacteria</taxon>
        <taxon>Bacillati</taxon>
        <taxon>Bacillota</taxon>
        <taxon>Clostridia</taxon>
        <taxon>Lachnospirales</taxon>
        <taxon>Lachnospiraceae</taxon>
        <taxon>Enterocloster</taxon>
    </lineage>
</organism>
<gene>
    <name evidence="2" type="ORF">SAMN05216313_101377</name>
</gene>
<feature type="domain" description="AB hydrolase-1" evidence="1">
    <location>
        <begin position="45"/>
        <end position="236"/>
    </location>
</feature>
<keyword evidence="3" id="KW-1185">Reference proteome</keyword>
<evidence type="ECO:0000313" key="3">
    <source>
        <dbReference type="Proteomes" id="UP000198508"/>
    </source>
</evidence>
<dbReference type="InterPro" id="IPR000073">
    <property type="entry name" value="AB_hydrolase_1"/>
</dbReference>